<dbReference type="Proteomes" id="UP001642520">
    <property type="component" value="Unassembled WGS sequence"/>
</dbReference>
<evidence type="ECO:0000313" key="11">
    <source>
        <dbReference type="EMBL" id="CAL7948587.1"/>
    </source>
</evidence>
<dbReference type="EMBL" id="CAXAJV020001299">
    <property type="protein sequence ID" value="CAL7948587.1"/>
    <property type="molecule type" value="Genomic_DNA"/>
</dbReference>
<organism evidence="11 12">
    <name type="scientific">Xylocopa violacea</name>
    <name type="common">Violet carpenter bee</name>
    <name type="synonym">Apis violacea</name>
    <dbReference type="NCBI Taxonomy" id="135666"/>
    <lineage>
        <taxon>Eukaryota</taxon>
        <taxon>Metazoa</taxon>
        <taxon>Ecdysozoa</taxon>
        <taxon>Arthropoda</taxon>
        <taxon>Hexapoda</taxon>
        <taxon>Insecta</taxon>
        <taxon>Pterygota</taxon>
        <taxon>Neoptera</taxon>
        <taxon>Endopterygota</taxon>
        <taxon>Hymenoptera</taxon>
        <taxon>Apocrita</taxon>
        <taxon>Aculeata</taxon>
        <taxon>Apoidea</taxon>
        <taxon>Anthophila</taxon>
        <taxon>Apidae</taxon>
        <taxon>Xylocopa</taxon>
        <taxon>Xylocopa</taxon>
    </lineage>
</organism>
<dbReference type="InterPro" id="IPR013818">
    <property type="entry name" value="Lipase"/>
</dbReference>
<evidence type="ECO:0000256" key="8">
    <source>
        <dbReference type="RuleBase" id="RU004262"/>
    </source>
</evidence>
<evidence type="ECO:0000256" key="6">
    <source>
        <dbReference type="ARBA" id="ARBA00022801"/>
    </source>
</evidence>
<dbReference type="Gene3D" id="3.40.50.1820">
    <property type="entry name" value="alpha/beta hydrolase"/>
    <property type="match status" value="1"/>
</dbReference>
<evidence type="ECO:0000256" key="4">
    <source>
        <dbReference type="ARBA" id="ARBA00013179"/>
    </source>
</evidence>
<dbReference type="InterPro" id="IPR000734">
    <property type="entry name" value="TAG_lipase"/>
</dbReference>
<dbReference type="InterPro" id="IPR033906">
    <property type="entry name" value="Lipase_N"/>
</dbReference>
<evidence type="ECO:0000256" key="5">
    <source>
        <dbReference type="ARBA" id="ARBA00022525"/>
    </source>
</evidence>
<comment type="similarity">
    <text evidence="3 8">Belongs to the AB hydrolase superfamily. Lipase family.</text>
</comment>
<comment type="caution">
    <text evidence="11">The sequence shown here is derived from an EMBL/GenBank/DDBJ whole genome shotgun (WGS) entry which is preliminary data.</text>
</comment>
<keyword evidence="9" id="KW-0732">Signal</keyword>
<name>A0ABP1P7H1_XYLVO</name>
<dbReference type="Pfam" id="PF00151">
    <property type="entry name" value="Lipase"/>
    <property type="match status" value="1"/>
</dbReference>
<accession>A0ABP1P7H1</accession>
<gene>
    <name evidence="11" type="ORF">XYLVIOL_LOCUS8959</name>
</gene>
<keyword evidence="12" id="KW-1185">Reference proteome</keyword>
<feature type="domain" description="Lipase" evidence="10">
    <location>
        <begin position="53"/>
        <end position="347"/>
    </location>
</feature>
<reference evidence="11 12" key="1">
    <citation type="submission" date="2024-08" db="EMBL/GenBank/DDBJ databases">
        <authorList>
            <person name="Will J Nash"/>
            <person name="Angela Man"/>
            <person name="Seanna McTaggart"/>
            <person name="Kendall Baker"/>
            <person name="Tom Barker"/>
            <person name="Leah Catchpole"/>
            <person name="Alex Durrant"/>
            <person name="Karim Gharbi"/>
            <person name="Naomi Irish"/>
            <person name="Gemy Kaithakottil"/>
            <person name="Debby Ku"/>
            <person name="Aaliyah Providence"/>
            <person name="Felix Shaw"/>
            <person name="David Swarbreck"/>
            <person name="Chris Watkins"/>
            <person name="Ann M. McCartney"/>
            <person name="Giulio Formenti"/>
            <person name="Alice Mouton"/>
            <person name="Noel Vella"/>
            <person name="Bjorn M von Reumont"/>
            <person name="Adriana Vella"/>
            <person name="Wilfried Haerty"/>
        </authorList>
    </citation>
    <scope>NUCLEOTIDE SEQUENCE [LARGE SCALE GENOMIC DNA]</scope>
</reference>
<dbReference type="InterPro" id="IPR029058">
    <property type="entry name" value="AB_hydrolase_fold"/>
</dbReference>
<proteinExistence type="inferred from homology"/>
<keyword evidence="7" id="KW-1015">Disulfide bond</keyword>
<evidence type="ECO:0000256" key="7">
    <source>
        <dbReference type="ARBA" id="ARBA00023157"/>
    </source>
</evidence>
<protein>
    <recommendedName>
        <fullName evidence="4">phospholipase A1</fullName>
        <ecNumber evidence="4">3.1.1.32</ecNumber>
    </recommendedName>
</protein>
<keyword evidence="5" id="KW-0964">Secreted</keyword>
<dbReference type="PANTHER" id="PTHR11610">
    <property type="entry name" value="LIPASE"/>
    <property type="match status" value="1"/>
</dbReference>
<evidence type="ECO:0000256" key="3">
    <source>
        <dbReference type="ARBA" id="ARBA00010701"/>
    </source>
</evidence>
<evidence type="ECO:0000256" key="2">
    <source>
        <dbReference type="ARBA" id="ARBA00004613"/>
    </source>
</evidence>
<keyword evidence="6" id="KW-0378">Hydrolase</keyword>
<dbReference type="PANTHER" id="PTHR11610:SF190">
    <property type="entry name" value="VITELLOGENIN-3-LIKE PROTEIN"/>
    <property type="match status" value="1"/>
</dbReference>
<comment type="catalytic activity">
    <reaction evidence="1">
        <text>a 1,2-diacyl-sn-glycero-3-phosphocholine + H2O = a 2-acyl-sn-glycero-3-phosphocholine + a fatty acid + H(+)</text>
        <dbReference type="Rhea" id="RHEA:18689"/>
        <dbReference type="ChEBI" id="CHEBI:15377"/>
        <dbReference type="ChEBI" id="CHEBI:15378"/>
        <dbReference type="ChEBI" id="CHEBI:28868"/>
        <dbReference type="ChEBI" id="CHEBI:57643"/>
        <dbReference type="ChEBI" id="CHEBI:57875"/>
        <dbReference type="EC" id="3.1.1.32"/>
    </reaction>
</comment>
<dbReference type="EC" id="3.1.1.32" evidence="4"/>
<evidence type="ECO:0000256" key="9">
    <source>
        <dbReference type="SAM" id="SignalP"/>
    </source>
</evidence>
<feature type="chain" id="PRO_5046767880" description="phospholipase A1" evidence="9">
    <location>
        <begin position="18"/>
        <end position="351"/>
    </location>
</feature>
<sequence length="351" mass="38961">MGLIILIGLLFACTVAAGPVGDKMLEPNASISNADYSSTSKFENLYVLDDNGKPVKLDLHKRYTESEEQTKKDLKNRVLFYLYTRKTKDNPEILHTNDVNGLKRSHFDRRKETKFVTHGWMNSRKSNACTLVRDAFLKHSDCNVIVVDWSSIALRPYIWSSNRVLMVAQFVSRMIDFLVSQGMSPSRVTVVGHSLGGHVAGLSAHYAKHQLNYVVALDPALPNFVLAGPGNRVSNHDAKNVEIIHTNAGFLGYDSSIGHIDFFPNGGNKQIGCPLDIVGACSHSRSYEYYAESINTRTGFLAKKCASYSKFLQNNCNSRETELMGGVAPKLGVTGDYYLETHPTSPYAKDL</sequence>
<dbReference type="CDD" id="cd00707">
    <property type="entry name" value="Pancreat_lipase_like"/>
    <property type="match status" value="1"/>
</dbReference>
<dbReference type="SUPFAM" id="SSF53474">
    <property type="entry name" value="alpha/beta-Hydrolases"/>
    <property type="match status" value="1"/>
</dbReference>
<evidence type="ECO:0000259" key="10">
    <source>
        <dbReference type="Pfam" id="PF00151"/>
    </source>
</evidence>
<feature type="signal peptide" evidence="9">
    <location>
        <begin position="1"/>
        <end position="17"/>
    </location>
</feature>
<evidence type="ECO:0000313" key="12">
    <source>
        <dbReference type="Proteomes" id="UP001642520"/>
    </source>
</evidence>
<dbReference type="PRINTS" id="PR00821">
    <property type="entry name" value="TAGLIPASE"/>
</dbReference>
<evidence type="ECO:0000256" key="1">
    <source>
        <dbReference type="ARBA" id="ARBA00000111"/>
    </source>
</evidence>
<comment type="subcellular location">
    <subcellularLocation>
        <location evidence="2">Secreted</location>
    </subcellularLocation>
</comment>